<evidence type="ECO:0000256" key="4">
    <source>
        <dbReference type="ARBA" id="ARBA00022729"/>
    </source>
</evidence>
<dbReference type="Proteomes" id="UP001642900">
    <property type="component" value="Unassembled WGS sequence"/>
</dbReference>
<gene>
    <name evidence="7" type="ORF">G6N73_27725</name>
</gene>
<feature type="transmembrane region" description="Helical" evidence="5">
    <location>
        <begin position="32"/>
        <end position="54"/>
    </location>
</feature>
<keyword evidence="5" id="KW-1133">Transmembrane helix</keyword>
<dbReference type="GO" id="GO:0043190">
    <property type="term" value="C:ATP-binding cassette (ABC) transporter complex"/>
    <property type="evidence" value="ECO:0007669"/>
    <property type="project" value="InterPro"/>
</dbReference>
<keyword evidence="5" id="KW-0812">Transmembrane</keyword>
<dbReference type="Gene3D" id="3.40.190.10">
    <property type="entry name" value="Periplasmic binding protein-like II"/>
    <property type="match status" value="1"/>
</dbReference>
<dbReference type="InterPro" id="IPR030678">
    <property type="entry name" value="Peptide/Ni-bd"/>
</dbReference>
<evidence type="ECO:0000256" key="1">
    <source>
        <dbReference type="ARBA" id="ARBA00004418"/>
    </source>
</evidence>
<dbReference type="EMBL" id="JAAKZF010000068">
    <property type="protein sequence ID" value="NGO54855.1"/>
    <property type="molecule type" value="Genomic_DNA"/>
</dbReference>
<dbReference type="Gene3D" id="3.90.76.10">
    <property type="entry name" value="Dipeptide-binding Protein, Domain 1"/>
    <property type="match status" value="1"/>
</dbReference>
<dbReference type="PIRSF" id="PIRSF002741">
    <property type="entry name" value="MppA"/>
    <property type="match status" value="1"/>
</dbReference>
<dbReference type="SUPFAM" id="SSF53850">
    <property type="entry name" value="Periplasmic binding protein-like II"/>
    <property type="match status" value="1"/>
</dbReference>
<dbReference type="InterPro" id="IPR006311">
    <property type="entry name" value="TAT_signal"/>
</dbReference>
<dbReference type="GO" id="GO:0030288">
    <property type="term" value="C:outer membrane-bounded periplasmic space"/>
    <property type="evidence" value="ECO:0007669"/>
    <property type="project" value="UniProtKB-ARBA"/>
</dbReference>
<keyword evidence="8" id="KW-1185">Reference proteome</keyword>
<evidence type="ECO:0000256" key="5">
    <source>
        <dbReference type="SAM" id="Phobius"/>
    </source>
</evidence>
<feature type="domain" description="Solute-binding protein family 5" evidence="6">
    <location>
        <begin position="109"/>
        <end position="453"/>
    </location>
</feature>
<evidence type="ECO:0000256" key="2">
    <source>
        <dbReference type="ARBA" id="ARBA00005695"/>
    </source>
</evidence>
<comment type="similarity">
    <text evidence="2">Belongs to the bacterial solute-binding protein 5 family.</text>
</comment>
<dbReference type="InterPro" id="IPR000914">
    <property type="entry name" value="SBP_5_dom"/>
</dbReference>
<dbReference type="InterPro" id="IPR039424">
    <property type="entry name" value="SBP_5"/>
</dbReference>
<dbReference type="PROSITE" id="PS51318">
    <property type="entry name" value="TAT"/>
    <property type="match status" value="1"/>
</dbReference>
<proteinExistence type="inferred from homology"/>
<accession>A0A6G4WJ79</accession>
<keyword evidence="5" id="KW-0472">Membrane</keyword>
<evidence type="ECO:0000256" key="3">
    <source>
        <dbReference type="ARBA" id="ARBA00022448"/>
    </source>
</evidence>
<protein>
    <submittedName>
        <fullName evidence="7">ABC transporter substrate-binding protein</fullName>
    </submittedName>
</protein>
<name>A0A6G4WJ79_9HYPH</name>
<dbReference type="Gene3D" id="3.10.105.10">
    <property type="entry name" value="Dipeptide-binding Protein, Domain 3"/>
    <property type="match status" value="1"/>
</dbReference>
<dbReference type="GO" id="GO:1904680">
    <property type="term" value="F:peptide transmembrane transporter activity"/>
    <property type="evidence" value="ECO:0007669"/>
    <property type="project" value="TreeGrafter"/>
</dbReference>
<dbReference type="RefSeq" id="WP_165033188.1">
    <property type="nucleotide sequence ID" value="NZ_JAAKZF010000068.1"/>
</dbReference>
<comment type="subcellular location">
    <subcellularLocation>
        <location evidence="1">Periplasm</location>
    </subcellularLocation>
</comment>
<dbReference type="AlphaFoldDB" id="A0A6G4WJ79"/>
<evidence type="ECO:0000313" key="7">
    <source>
        <dbReference type="EMBL" id="NGO54855.1"/>
    </source>
</evidence>
<keyword evidence="3" id="KW-0813">Transport</keyword>
<dbReference type="PANTHER" id="PTHR30290:SF9">
    <property type="entry name" value="OLIGOPEPTIDE-BINDING PROTEIN APPA"/>
    <property type="match status" value="1"/>
</dbReference>
<evidence type="ECO:0000259" key="6">
    <source>
        <dbReference type="Pfam" id="PF00496"/>
    </source>
</evidence>
<dbReference type="Pfam" id="PF00496">
    <property type="entry name" value="SBP_bac_5"/>
    <property type="match status" value="1"/>
</dbReference>
<dbReference type="PANTHER" id="PTHR30290">
    <property type="entry name" value="PERIPLASMIC BINDING COMPONENT OF ABC TRANSPORTER"/>
    <property type="match status" value="1"/>
</dbReference>
<evidence type="ECO:0000313" key="8">
    <source>
        <dbReference type="Proteomes" id="UP001642900"/>
    </source>
</evidence>
<sequence>MTNFVSNGDRIPPIIEDYARSAKDGGMDRREFLALASALGASTAMAYGMLGLAAPMAALAQEPKKGGVLKVATAVKDQKDPRVYDWTEMSNIARTVMEPLVNYNVDSTFSPVLLESWEINDDATEYTLKVRQGVKWNNGDDFNADDVVFNVTRWCDKKFEGNSMAGRMATLIDEATGKAREGAIVKVDDFTVKLMLPASDISIIPGMSDYPALIVHRDYEKNGSDFVKHPIGTGPFELVSYEVGTKAMVKRRESGKWWGGEVHLDGVEFIDYGTEATAMVSAFESGEIDTNYETASDFVEIMDGLGLVKSEAVTANTILARTNVANKPYDDQKVRNALQLAVDNTVILSLGYNDKGVIGENHHVCPIHPEYADLPKVPRDIEKAKALMTEAGQMDFEHDFITLDQDWHKNTGDAIAAQMREAGFKIKRTVLPGSTFWNDWTKYPFSMTNWAQRPLGIQVIALAYRSGEAWNEAGYSNKELDDKIAEALTISDAEKRRVVMADIEKILQDSGIIIQPYWRNVYVHSAKRVKNHAVHPSLIQDFTKVWLDS</sequence>
<comment type="caution">
    <text evidence="7">The sequence shown here is derived from an EMBL/GenBank/DDBJ whole genome shotgun (WGS) entry which is preliminary data.</text>
</comment>
<keyword evidence="4" id="KW-0732">Signal</keyword>
<reference evidence="7 8" key="1">
    <citation type="submission" date="2020-02" db="EMBL/GenBank/DDBJ databases">
        <title>Genome sequence of strain CCNWXJ40-4.</title>
        <authorList>
            <person name="Gao J."/>
            <person name="Sun J."/>
        </authorList>
    </citation>
    <scope>NUCLEOTIDE SEQUENCE [LARGE SCALE GENOMIC DNA]</scope>
    <source>
        <strain evidence="7 8">CCNWXJ 40-4</strain>
    </source>
</reference>
<organism evidence="7 8">
    <name type="scientific">Allomesorhizobium camelthorni</name>
    <dbReference type="NCBI Taxonomy" id="475069"/>
    <lineage>
        <taxon>Bacteria</taxon>
        <taxon>Pseudomonadati</taxon>
        <taxon>Pseudomonadota</taxon>
        <taxon>Alphaproteobacteria</taxon>
        <taxon>Hyphomicrobiales</taxon>
        <taxon>Phyllobacteriaceae</taxon>
        <taxon>Allomesorhizobium</taxon>
    </lineage>
</organism>
<dbReference type="CDD" id="cd08503">
    <property type="entry name" value="PBP2_NikA_DppA_OppA_like_17"/>
    <property type="match status" value="1"/>
</dbReference>
<dbReference type="GO" id="GO:0015833">
    <property type="term" value="P:peptide transport"/>
    <property type="evidence" value="ECO:0007669"/>
    <property type="project" value="TreeGrafter"/>
</dbReference>